<dbReference type="AlphaFoldDB" id="A0A2W7NVW5"/>
<evidence type="ECO:0000259" key="3">
    <source>
        <dbReference type="PROSITE" id="PS50825"/>
    </source>
</evidence>
<dbReference type="Pfam" id="PF02494">
    <property type="entry name" value="HYR"/>
    <property type="match status" value="1"/>
</dbReference>
<dbReference type="InterPro" id="IPR003410">
    <property type="entry name" value="HYR_dom"/>
</dbReference>
<accession>A0A2W7NVW5</accession>
<keyword evidence="5" id="KW-1185">Reference proteome</keyword>
<organism evidence="4 5">
    <name type="scientific">Breznakibacter xylanolyticus</name>
    <dbReference type="NCBI Taxonomy" id="990"/>
    <lineage>
        <taxon>Bacteria</taxon>
        <taxon>Pseudomonadati</taxon>
        <taxon>Bacteroidota</taxon>
        <taxon>Bacteroidia</taxon>
        <taxon>Marinilabiliales</taxon>
        <taxon>Marinilabiliaceae</taxon>
        <taxon>Breznakibacter</taxon>
    </lineage>
</organism>
<name>A0A2W7NVW5_9BACT</name>
<evidence type="ECO:0000313" key="5">
    <source>
        <dbReference type="Proteomes" id="UP000249239"/>
    </source>
</evidence>
<evidence type="ECO:0000313" key="4">
    <source>
        <dbReference type="EMBL" id="PZX15372.1"/>
    </source>
</evidence>
<dbReference type="NCBIfam" id="TIGR04183">
    <property type="entry name" value="Por_Secre_tail"/>
    <property type="match status" value="1"/>
</dbReference>
<feature type="domain" description="HYR" evidence="3">
    <location>
        <begin position="634"/>
        <end position="723"/>
    </location>
</feature>
<evidence type="ECO:0000256" key="1">
    <source>
        <dbReference type="ARBA" id="ARBA00022729"/>
    </source>
</evidence>
<dbReference type="InterPro" id="IPR013517">
    <property type="entry name" value="FG-GAP"/>
</dbReference>
<sequence>MRKKLLFVRQWRQWNRLVAKFNKVHQRLAVAMDANEHNQLLNKLKTVFHQLEKMQSHTGIRLAGTALALVLTAATANAQEFKLKGDVKLFQTADLEATGTISMAFADLDQDGDQDLYLGMRNGTINEFLNDGIGNFTSHGTLKNDLNSEIKIDYGCILTFGDIDSDGDLDLIASNDAWYSSEIQIFKNTNGVFKKDNSLSHPFTWINSLKMADVDGDGDVDLLIGFQNYSYEPQIPSTNSVMIFKNEGGNFSNSTPLKINGTAFDSYDFDMADINGDSKVDFIDRSKSELRYYPNDGTGTFTNFNYLLVKDAQYVPKTPMGAIADVDGDGILDVCNLNGDKINLYKDTEIPGTFSSSENLKTTESMLNKAPFTEFTLVDLNNDGVLELFFSSNSNIGTAKANSDGDFIFQEYLSENNTLITSNRGFSLTQLDPSGQFELIIPEYDSYDIINFIDKFKLQKYAYSQDDQLIKGEIIMTGTDKLLIDRFSNFEFADLTGDGYPDLFVPSNNDGMIYQYAQTENGFQAPVALKAGEEFVSFGNGTVNFISFGDIDNDGNLDLFVSGYSNESEAIKVYLQNSDNEFVYQDYMSADGDVIKSNYNTFTSITNKTCGLDVFVYDTDKLNPTFRLRQYLWTDITAPELTLPADATVKIEIGTLTYTVNGTEFDPLVATDNCDGLVVTNNFNNSSTLAGESIDVGTHTVTWTATDKTGNKTELSMSIEVKEKASSSSFAAGSPLSVLPNPTAGSVTVETGTDQPGTYGVESLSGTRLLNGTIENGRAHIDLSAMPNGIYLVRVTVNGDTQTVKIVKN</sequence>
<evidence type="ECO:0000256" key="2">
    <source>
        <dbReference type="ARBA" id="ARBA00022737"/>
    </source>
</evidence>
<dbReference type="Pfam" id="PF13517">
    <property type="entry name" value="FG-GAP_3"/>
    <property type="match status" value="3"/>
</dbReference>
<keyword evidence="1" id="KW-0732">Signal</keyword>
<dbReference type="InterPro" id="IPR013783">
    <property type="entry name" value="Ig-like_fold"/>
</dbReference>
<dbReference type="Gene3D" id="2.60.40.10">
    <property type="entry name" value="Immunoglobulins"/>
    <property type="match status" value="1"/>
</dbReference>
<dbReference type="PANTHER" id="PTHR44103:SF1">
    <property type="entry name" value="PROPROTEIN CONVERTASE P"/>
    <property type="match status" value="1"/>
</dbReference>
<proteinExistence type="predicted"/>
<dbReference type="PROSITE" id="PS50825">
    <property type="entry name" value="HYR"/>
    <property type="match status" value="1"/>
</dbReference>
<comment type="caution">
    <text evidence="4">The sequence shown here is derived from an EMBL/GenBank/DDBJ whole genome shotgun (WGS) entry which is preliminary data.</text>
</comment>
<dbReference type="OrthoDB" id="9816120at2"/>
<gene>
    <name evidence="4" type="ORF">LX69_02210</name>
</gene>
<reference evidence="4 5" key="1">
    <citation type="submission" date="2018-06" db="EMBL/GenBank/DDBJ databases">
        <title>Genomic Encyclopedia of Archaeal and Bacterial Type Strains, Phase II (KMG-II): from individual species to whole genera.</title>
        <authorList>
            <person name="Goeker M."/>
        </authorList>
    </citation>
    <scope>NUCLEOTIDE SEQUENCE [LARGE SCALE GENOMIC DNA]</scope>
    <source>
        <strain evidence="4 5">DSM 6779</strain>
    </source>
</reference>
<keyword evidence="2" id="KW-0677">Repeat</keyword>
<dbReference type="InterPro" id="IPR026444">
    <property type="entry name" value="Secre_tail"/>
</dbReference>
<dbReference type="SUPFAM" id="SSF69318">
    <property type="entry name" value="Integrin alpha N-terminal domain"/>
    <property type="match status" value="2"/>
</dbReference>
<dbReference type="EMBL" id="QKZK01000016">
    <property type="protein sequence ID" value="PZX15372.1"/>
    <property type="molecule type" value="Genomic_DNA"/>
</dbReference>
<dbReference type="Pfam" id="PF18962">
    <property type="entry name" value="Por_Secre_tail"/>
    <property type="match status" value="1"/>
</dbReference>
<protein>
    <submittedName>
        <fullName evidence="4">Putative secreted protein (Por secretion system target)</fullName>
    </submittedName>
</protein>
<dbReference type="InterPro" id="IPR028994">
    <property type="entry name" value="Integrin_alpha_N"/>
</dbReference>
<dbReference type="Gene3D" id="2.130.10.130">
    <property type="entry name" value="Integrin alpha, N-terminal"/>
    <property type="match status" value="2"/>
</dbReference>
<dbReference type="PANTHER" id="PTHR44103">
    <property type="entry name" value="PROPROTEIN CONVERTASE P"/>
    <property type="match status" value="1"/>
</dbReference>
<dbReference type="Proteomes" id="UP000249239">
    <property type="component" value="Unassembled WGS sequence"/>
</dbReference>
<dbReference type="RefSeq" id="WP_111446060.1">
    <property type="nucleotide sequence ID" value="NZ_QKZK01000016.1"/>
</dbReference>